<reference evidence="2" key="1">
    <citation type="journal article" date="2014" name="Int. J. Syst. Evol. Microbiol.">
        <title>Complete genome sequence of Corynebacterium casei LMG S-19264T (=DSM 44701T), isolated from a smear-ripened cheese.</title>
        <authorList>
            <consortium name="US DOE Joint Genome Institute (JGI-PGF)"/>
            <person name="Walter F."/>
            <person name="Albersmeier A."/>
            <person name="Kalinowski J."/>
            <person name="Ruckert C."/>
        </authorList>
    </citation>
    <scope>NUCLEOTIDE SEQUENCE</scope>
    <source>
        <strain evidence="2">JCM 30078</strain>
    </source>
</reference>
<dbReference type="AlphaFoldDB" id="A0A917PQD5"/>
<feature type="transmembrane region" description="Helical" evidence="1">
    <location>
        <begin position="59"/>
        <end position="81"/>
    </location>
</feature>
<sequence length="115" mass="11810">MSILFGALVCAISHGQMAGMQLSGLDASFCTLEAGFGAHADLGDSGSNVSNAMGGSGCAIASVFGAILLAAFFGLLGLLGAELKRPLPPLLAFRLSRDRWPPANPRASPFQVFEI</sequence>
<accession>A0A917PQD5</accession>
<dbReference type="EMBL" id="BMPO01000002">
    <property type="protein sequence ID" value="GGJ87403.1"/>
    <property type="molecule type" value="Genomic_DNA"/>
</dbReference>
<proteinExistence type="predicted"/>
<organism evidence="2 3">
    <name type="scientific">Pseudomonas matsuisoli</name>
    <dbReference type="NCBI Taxonomy" id="1515666"/>
    <lineage>
        <taxon>Bacteria</taxon>
        <taxon>Pseudomonadati</taxon>
        <taxon>Pseudomonadota</taxon>
        <taxon>Gammaproteobacteria</taxon>
        <taxon>Pseudomonadales</taxon>
        <taxon>Pseudomonadaceae</taxon>
        <taxon>Pseudomonas</taxon>
    </lineage>
</organism>
<evidence type="ECO:0000313" key="2">
    <source>
        <dbReference type="EMBL" id="GGJ87403.1"/>
    </source>
</evidence>
<keyword evidence="1" id="KW-1133">Transmembrane helix</keyword>
<protein>
    <recommendedName>
        <fullName evidence="4">DUF2946 domain-containing protein</fullName>
    </recommendedName>
</protein>
<name>A0A917PQD5_9PSED</name>
<dbReference type="Proteomes" id="UP000635983">
    <property type="component" value="Unassembled WGS sequence"/>
</dbReference>
<evidence type="ECO:0008006" key="4">
    <source>
        <dbReference type="Google" id="ProtNLM"/>
    </source>
</evidence>
<keyword evidence="1" id="KW-0472">Membrane</keyword>
<evidence type="ECO:0000313" key="3">
    <source>
        <dbReference type="Proteomes" id="UP000635983"/>
    </source>
</evidence>
<reference evidence="2" key="2">
    <citation type="submission" date="2020-09" db="EMBL/GenBank/DDBJ databases">
        <authorList>
            <person name="Sun Q."/>
            <person name="Ohkuma M."/>
        </authorList>
    </citation>
    <scope>NUCLEOTIDE SEQUENCE</scope>
    <source>
        <strain evidence="2">JCM 30078</strain>
    </source>
</reference>
<keyword evidence="1" id="KW-0812">Transmembrane</keyword>
<comment type="caution">
    <text evidence="2">The sequence shown here is derived from an EMBL/GenBank/DDBJ whole genome shotgun (WGS) entry which is preliminary data.</text>
</comment>
<gene>
    <name evidence="2" type="ORF">GCM10009304_11570</name>
</gene>
<evidence type="ECO:0000256" key="1">
    <source>
        <dbReference type="SAM" id="Phobius"/>
    </source>
</evidence>
<keyword evidence="3" id="KW-1185">Reference proteome</keyword>
<dbReference type="InterPro" id="IPR021333">
    <property type="entry name" value="DUF2946"/>
</dbReference>
<dbReference type="Pfam" id="PF11162">
    <property type="entry name" value="DUF2946"/>
    <property type="match status" value="1"/>
</dbReference>